<dbReference type="EMBL" id="PPSW01000003">
    <property type="protein sequence ID" value="TLX48787.1"/>
    <property type="molecule type" value="Genomic_DNA"/>
</dbReference>
<organism evidence="1 2">
    <name type="scientific">Pseudoalteromonas phenolica</name>
    <dbReference type="NCBI Taxonomy" id="161398"/>
    <lineage>
        <taxon>Bacteria</taxon>
        <taxon>Pseudomonadati</taxon>
        <taxon>Pseudomonadota</taxon>
        <taxon>Gammaproteobacteria</taxon>
        <taxon>Alteromonadales</taxon>
        <taxon>Pseudoalteromonadaceae</taxon>
        <taxon>Pseudoalteromonas</taxon>
    </lineage>
</organism>
<dbReference type="RefSeq" id="WP_138478049.1">
    <property type="nucleotide sequence ID" value="NZ_PPSW01000003.1"/>
</dbReference>
<evidence type="ECO:0000313" key="1">
    <source>
        <dbReference type="EMBL" id="TLX48787.1"/>
    </source>
</evidence>
<dbReference type="OrthoDB" id="6303906at2"/>
<name>A0A5R9Q8G8_9GAMM</name>
<reference evidence="1 2" key="1">
    <citation type="submission" date="2018-01" db="EMBL/GenBank/DDBJ databases">
        <title>Co-occurrence of chitin degradation, pigmentation and bioactivity in marine Pseudoalteromonas.</title>
        <authorList>
            <person name="Paulsen S."/>
            <person name="Gram L."/>
            <person name="Machado H."/>
        </authorList>
    </citation>
    <scope>NUCLEOTIDE SEQUENCE [LARGE SCALE GENOMIC DNA]</scope>
    <source>
        <strain evidence="1 2">S3663</strain>
    </source>
</reference>
<comment type="caution">
    <text evidence="1">The sequence shown here is derived from an EMBL/GenBank/DDBJ whole genome shotgun (WGS) entry which is preliminary data.</text>
</comment>
<accession>A0A5R9Q8G8</accession>
<protein>
    <submittedName>
        <fullName evidence="1">Uncharacterized protein</fullName>
    </submittedName>
</protein>
<dbReference type="AlphaFoldDB" id="A0A5R9Q8G8"/>
<sequence length="417" mass="47623">MVVNARLQFDLQHAFFDALLDKVSALISVNSLTQFHYHEFREQPQETQQPSQRVFYGGKFYKACDGTDALYEALLLNDKNEHWFTSLEEIQSHLNKHNMNATFIELAPNQTVIPSFQKTNMNLVTASLLLQWFNFGPFGFHIEWLKEMPNYNDSYITRALLYLDKSLSEKEWLLGYGLHSNLIPISGNQPAIQQIMDSLDICRPICILDAHLPIAYINDICADLVFNGLKKRGDSPYTDFAAFKNQLDEQGGLFDKQLLWLIDILPEEQLLLQVSHILSTIDDTLCKSEEAGFSSILVNDTHTFSRAIIDFYQDNLSPVKIESVEQATNKENYKVKMAPEYPIEPLSPFRELFSQMKAQKWDKEQITSMQAFSTEASGSEGDFQSYLVLNEDPLDACKEDLLSIQVLGKTDTIEGIS</sequence>
<gene>
    <name evidence="1" type="ORF">C1E24_01395</name>
</gene>
<dbReference type="Proteomes" id="UP000309186">
    <property type="component" value="Unassembled WGS sequence"/>
</dbReference>
<evidence type="ECO:0000313" key="2">
    <source>
        <dbReference type="Proteomes" id="UP000309186"/>
    </source>
</evidence>
<proteinExistence type="predicted"/>